<organism evidence="1 2">
    <name type="scientific">Kibdelosporangium persicum</name>
    <dbReference type="NCBI Taxonomy" id="2698649"/>
    <lineage>
        <taxon>Bacteria</taxon>
        <taxon>Bacillati</taxon>
        <taxon>Actinomycetota</taxon>
        <taxon>Actinomycetes</taxon>
        <taxon>Pseudonocardiales</taxon>
        <taxon>Pseudonocardiaceae</taxon>
        <taxon>Kibdelosporangium</taxon>
    </lineage>
</organism>
<gene>
    <name evidence="1" type="ORF">GC106_31190</name>
</gene>
<dbReference type="Proteomes" id="UP000763557">
    <property type="component" value="Unassembled WGS sequence"/>
</dbReference>
<keyword evidence="2" id="KW-1185">Reference proteome</keyword>
<sequence>MNTTAALTTADVTRLMTEVATALAEYDHLPRIDRVAVYGSGMTYLSLPYSIESGSTQRLIDELTRLCAWAAAFNTTVTITLSYGGSGDAAVQVDLAGHPARLLVSLHSGQAYELGAALRRPVSSDQPTLTVAPADLLAAFTRSNGHG</sequence>
<dbReference type="RefSeq" id="WP_173130911.1">
    <property type="nucleotide sequence ID" value="NZ_CBCSGW010000058.1"/>
</dbReference>
<proteinExistence type="predicted"/>
<comment type="caution">
    <text evidence="1">The sequence shown here is derived from an EMBL/GenBank/DDBJ whole genome shotgun (WGS) entry which is preliminary data.</text>
</comment>
<name>A0ABX2F3J3_9PSEU</name>
<protein>
    <submittedName>
        <fullName evidence="1">Uncharacterized protein</fullName>
    </submittedName>
</protein>
<evidence type="ECO:0000313" key="2">
    <source>
        <dbReference type="Proteomes" id="UP000763557"/>
    </source>
</evidence>
<accession>A0ABX2F3J3</accession>
<reference evidence="1 2" key="1">
    <citation type="submission" date="2020-01" db="EMBL/GenBank/DDBJ databases">
        <title>Kibdelosporangium persica a novel Actinomycetes from a hot desert in Iran.</title>
        <authorList>
            <person name="Safaei N."/>
            <person name="Zaburannyi N."/>
            <person name="Mueller R."/>
            <person name="Wink J."/>
        </authorList>
    </citation>
    <scope>NUCLEOTIDE SEQUENCE [LARGE SCALE GENOMIC DNA]</scope>
    <source>
        <strain evidence="1 2">4NS15</strain>
    </source>
</reference>
<dbReference type="EMBL" id="JAAATY010000008">
    <property type="protein sequence ID" value="NRN65903.1"/>
    <property type="molecule type" value="Genomic_DNA"/>
</dbReference>
<evidence type="ECO:0000313" key="1">
    <source>
        <dbReference type="EMBL" id="NRN65903.1"/>
    </source>
</evidence>